<dbReference type="EMBL" id="LHQS01000003">
    <property type="protein sequence ID" value="RXE55550.1"/>
    <property type="molecule type" value="Genomic_DNA"/>
</dbReference>
<organism evidence="2 3">
    <name type="scientific">Methanoculleus taiwanensis</name>
    <dbReference type="NCBI Taxonomy" id="1550565"/>
    <lineage>
        <taxon>Archaea</taxon>
        <taxon>Methanobacteriati</taxon>
        <taxon>Methanobacteriota</taxon>
        <taxon>Stenosarchaea group</taxon>
        <taxon>Methanomicrobia</taxon>
        <taxon>Methanomicrobiales</taxon>
        <taxon>Methanomicrobiaceae</taxon>
        <taxon>Methanoculleus</taxon>
    </lineage>
</organism>
<dbReference type="InterPro" id="IPR029039">
    <property type="entry name" value="Flavoprotein-like_sf"/>
</dbReference>
<keyword evidence="3" id="KW-1185">Reference proteome</keyword>
<dbReference type="NCBIfam" id="NF038196">
    <property type="entry name" value="ferrodoxin_EFR1"/>
    <property type="match status" value="1"/>
</dbReference>
<dbReference type="PROSITE" id="PS00198">
    <property type="entry name" value="4FE4S_FER_1"/>
    <property type="match status" value="1"/>
</dbReference>
<dbReference type="Gene3D" id="3.30.70.20">
    <property type="match status" value="1"/>
</dbReference>
<proteinExistence type="predicted"/>
<dbReference type="SUPFAM" id="SSF52218">
    <property type="entry name" value="Flavoproteins"/>
    <property type="match status" value="1"/>
</dbReference>
<dbReference type="AlphaFoldDB" id="A0A498H0K0"/>
<evidence type="ECO:0000313" key="2">
    <source>
        <dbReference type="EMBL" id="RXE55550.1"/>
    </source>
</evidence>
<dbReference type="InterPro" id="IPR017900">
    <property type="entry name" value="4Fe4S_Fe_S_CS"/>
</dbReference>
<dbReference type="OrthoDB" id="2837at2157"/>
<name>A0A498H0K0_9EURY</name>
<protein>
    <submittedName>
        <fullName evidence="2">4Fe-4S ferredoxin</fullName>
    </submittedName>
</protein>
<sequence length="268" mass="28593">MKTSIYYFTGTGNSLAAAKRVAAELENADLIPIASLRNTTGRISPQADRVGIVCPVYDCGVPVMVAEFAERLDLSRTGYVFAIVTMGGMGVSALHQLNGIIRERQGRGLDAGFAVGMPGNFPPLYRPASGKKRDEILAAADKRLGDIAGVIGSGTAAPPGFAPISLLAKAITYGRFARNVHGGDKDFSVSDACTGCGTCAKVCPAGNITLERGRPVWNHRCELCCACLHFCPIEAIQLHVMRGTEKRGRYRHPDLRVADMQAQRGNEA</sequence>
<evidence type="ECO:0000313" key="3">
    <source>
        <dbReference type="Proteomes" id="UP000290932"/>
    </source>
</evidence>
<dbReference type="SUPFAM" id="SSF54862">
    <property type="entry name" value="4Fe-4S ferredoxins"/>
    <property type="match status" value="1"/>
</dbReference>
<dbReference type="Proteomes" id="UP000290932">
    <property type="component" value="Unassembled WGS sequence"/>
</dbReference>
<reference evidence="2 3" key="1">
    <citation type="journal article" date="2015" name="Int. J. Syst. Evol. Microbiol.">
        <title>Methanoculleus taiwanensis sp. nov., a methanogen isolated from deep marine sediment at the deformation front area near Taiwan.</title>
        <authorList>
            <person name="Weng C.Y."/>
            <person name="Chen S.C."/>
            <person name="Lai M.C."/>
            <person name="Wu S.Y."/>
            <person name="Lin S."/>
            <person name="Yang T.F."/>
            <person name="Chen P.C."/>
        </authorList>
    </citation>
    <scope>NUCLEOTIDE SEQUENCE [LARGE SCALE GENOMIC DNA]</scope>
    <source>
        <strain evidence="2 3">CYW4</strain>
    </source>
</reference>
<dbReference type="GO" id="GO:0016491">
    <property type="term" value="F:oxidoreductase activity"/>
    <property type="evidence" value="ECO:0007669"/>
    <property type="project" value="UniProtKB-ARBA"/>
</dbReference>
<dbReference type="InterPro" id="IPR017896">
    <property type="entry name" value="4Fe4S_Fe-S-bd"/>
</dbReference>
<dbReference type="PROSITE" id="PS51379">
    <property type="entry name" value="4FE4S_FER_2"/>
    <property type="match status" value="1"/>
</dbReference>
<gene>
    <name evidence="2" type="ORF">ABH15_11145</name>
</gene>
<evidence type="ECO:0000259" key="1">
    <source>
        <dbReference type="PROSITE" id="PS51379"/>
    </source>
</evidence>
<dbReference type="Pfam" id="PF00037">
    <property type="entry name" value="Fer4"/>
    <property type="match status" value="1"/>
</dbReference>
<accession>A0A498H0K0</accession>
<feature type="domain" description="4Fe-4S ferredoxin-type" evidence="1">
    <location>
        <begin position="183"/>
        <end position="213"/>
    </location>
</feature>
<dbReference type="InterPro" id="IPR047964">
    <property type="entry name" value="EFR1-like"/>
</dbReference>
<comment type="caution">
    <text evidence="2">The sequence shown here is derived from an EMBL/GenBank/DDBJ whole genome shotgun (WGS) entry which is preliminary data.</text>
</comment>
<dbReference type="Gene3D" id="3.40.50.360">
    <property type="match status" value="1"/>
</dbReference>